<sequence>MLYRYAVGLLNVGDGRYLPYCAVLHCNVVAVTLRGRCTRQTPITKQQSSPILGGGATSNDRRRFEPATHRHCFRYPTKRQDRPLLPSWFLYGQDLACSGLTLAPEFRLIQSMAVEQHAILASLMQATYGMGE</sequence>
<organism evidence="1 2">
    <name type="scientific">Pyricularia grisea</name>
    <name type="common">Crabgrass-specific blast fungus</name>
    <name type="synonym">Magnaporthe grisea</name>
    <dbReference type="NCBI Taxonomy" id="148305"/>
    <lineage>
        <taxon>Eukaryota</taxon>
        <taxon>Fungi</taxon>
        <taxon>Dikarya</taxon>
        <taxon>Ascomycota</taxon>
        <taxon>Pezizomycotina</taxon>
        <taxon>Sordariomycetes</taxon>
        <taxon>Sordariomycetidae</taxon>
        <taxon>Magnaporthales</taxon>
        <taxon>Pyriculariaceae</taxon>
        <taxon>Pyricularia</taxon>
    </lineage>
</organism>
<name>A0ABQ8NAC4_PYRGI</name>
<dbReference type="EMBL" id="JABSND010000222">
    <property type="protein sequence ID" value="KAI6293886.1"/>
    <property type="molecule type" value="Genomic_DNA"/>
</dbReference>
<reference evidence="1" key="1">
    <citation type="submission" date="2021-01" db="EMBL/GenBank/DDBJ databases">
        <title>Deciphering the adaptive evolutionary patterns associated with biogeogrpahic diversity in the finger millet blast pathogen Magnaporthe oryzae in Eastern Africa.</title>
        <authorList>
            <person name="Onyema G."/>
            <person name="Shittu T.A."/>
            <person name="Dodsworth S."/>
            <person name="Devilliers S."/>
            <person name="Muthumeenakshi S."/>
            <person name="Sreenivasaprasad S."/>
        </authorList>
    </citation>
    <scope>NUCLEOTIDE SEQUENCE</scope>
    <source>
        <strain evidence="1">D15/s37</strain>
    </source>
</reference>
<comment type="caution">
    <text evidence="1">The sequence shown here is derived from an EMBL/GenBank/DDBJ whole genome shotgun (WGS) entry which is preliminary data.</text>
</comment>
<accession>A0ABQ8NAC4</accession>
<evidence type="ECO:0000313" key="1">
    <source>
        <dbReference type="EMBL" id="KAI6293886.1"/>
    </source>
</evidence>
<evidence type="ECO:0000313" key="2">
    <source>
        <dbReference type="Proteomes" id="UP001059893"/>
    </source>
</evidence>
<gene>
    <name evidence="1" type="ORF">MCOR33_008844</name>
</gene>
<keyword evidence="2" id="KW-1185">Reference proteome</keyword>
<dbReference type="Proteomes" id="UP001059893">
    <property type="component" value="Unassembled WGS sequence"/>
</dbReference>
<proteinExistence type="predicted"/>
<protein>
    <submittedName>
        <fullName evidence="1">Uncharacterized protein</fullName>
    </submittedName>
</protein>